<gene>
    <name evidence="4" type="ORF">I8E28_16120</name>
</gene>
<dbReference type="GO" id="GO:0004252">
    <property type="term" value="F:serine-type endopeptidase activity"/>
    <property type="evidence" value="ECO:0007669"/>
    <property type="project" value="TreeGrafter"/>
</dbReference>
<feature type="chain" id="PRO_5037092604" evidence="2">
    <location>
        <begin position="26"/>
        <end position="655"/>
    </location>
</feature>
<dbReference type="AlphaFoldDB" id="A0A934Q143"/>
<dbReference type="InterPro" id="IPR001375">
    <property type="entry name" value="Peptidase_S9_cat"/>
</dbReference>
<feature type="domain" description="Peptidase S9 prolyl oligopeptidase catalytic" evidence="3">
    <location>
        <begin position="442"/>
        <end position="654"/>
    </location>
</feature>
<dbReference type="Gene3D" id="2.120.10.30">
    <property type="entry name" value="TolB, C-terminal domain"/>
    <property type="match status" value="1"/>
</dbReference>
<protein>
    <submittedName>
        <fullName evidence="4">S9 family peptidase</fullName>
    </submittedName>
</protein>
<sequence>MKAWEWTRRGVMLAALGAAAVGAMAAAPEPIPVQVFFESPAIREAVLSPSGRHLAIIAKNKDDHTQLVILDTETMKPFVAAGSPKLDVVGPIWVNDKRLIYRLGDLERTYSYYAGIGGMYAVDRDGGEPRDLMGTSSERTMNFNPPSFAGTTWMRDSDTIFVAMPQTANHYELDHVLVRKLDTRTGRMTPLPAFSRGWGWTFDPDDEPRFVTTVAREGKGTNYVRDPATGEWKDIGSYDIFAGEGDLDVVGFADRNTAYVVRKPKGHEFKALYTFDIKARTFSADPLVEAKGFDLEPVIIRSRNQVLGVRYETDAVSTIWVDEGMKKMQADIDKVLPSTINVISVPLRAEVPIALVRAYSDQVPTVIFLYDTKTGKLQEIGKSRPAVDPARMAQLDFVKLKTRDGLSMPAWVTTPRDGKKGPRPMVVLVHGGPYVRGGSWNWSPDAQFLASRGYLVLEPEFRGSTGFGFSYFKAGWKQWGLGMQNDVADATRWAIEKGMADPKRICIAGASYGGYATLMGLANDPDLYKCGINWVGVTDIDLLYSITWSDSSELYKQYGMPVLVADREKDAAQIKATSPIQLAAKIRQPLMLAYGGEDDRVPMKHGTAFRDAVMQTNPNVEWIEYPYEGHGWFQLKNNVDFWTRVEKFLAKNIGQ</sequence>
<dbReference type="GO" id="GO:0006508">
    <property type="term" value="P:proteolysis"/>
    <property type="evidence" value="ECO:0007669"/>
    <property type="project" value="InterPro"/>
</dbReference>
<dbReference type="Proteomes" id="UP000617041">
    <property type="component" value="Unassembled WGS sequence"/>
</dbReference>
<keyword evidence="5" id="KW-1185">Reference proteome</keyword>
<organism evidence="4 5">
    <name type="scientific">Ramlibacter algicola</name>
    <dbReference type="NCBI Taxonomy" id="2795217"/>
    <lineage>
        <taxon>Bacteria</taxon>
        <taxon>Pseudomonadati</taxon>
        <taxon>Pseudomonadota</taxon>
        <taxon>Betaproteobacteria</taxon>
        <taxon>Burkholderiales</taxon>
        <taxon>Comamonadaceae</taxon>
        <taxon>Ramlibacter</taxon>
    </lineage>
</organism>
<dbReference type="PANTHER" id="PTHR42776">
    <property type="entry name" value="SERINE PEPTIDASE S9 FAMILY MEMBER"/>
    <property type="match status" value="1"/>
</dbReference>
<accession>A0A934Q143</accession>
<dbReference type="EMBL" id="JAEDAO010000001">
    <property type="protein sequence ID" value="MBK0394129.1"/>
    <property type="molecule type" value="Genomic_DNA"/>
</dbReference>
<proteinExistence type="predicted"/>
<keyword evidence="2" id="KW-0732">Signal</keyword>
<evidence type="ECO:0000313" key="5">
    <source>
        <dbReference type="Proteomes" id="UP000617041"/>
    </source>
</evidence>
<evidence type="ECO:0000256" key="1">
    <source>
        <dbReference type="ARBA" id="ARBA00022801"/>
    </source>
</evidence>
<dbReference type="RefSeq" id="WP_200789133.1">
    <property type="nucleotide sequence ID" value="NZ_JAEDAO010000001.1"/>
</dbReference>
<comment type="caution">
    <text evidence="4">The sequence shown here is derived from an EMBL/GenBank/DDBJ whole genome shotgun (WGS) entry which is preliminary data.</text>
</comment>
<evidence type="ECO:0000313" key="4">
    <source>
        <dbReference type="EMBL" id="MBK0394129.1"/>
    </source>
</evidence>
<dbReference type="InterPro" id="IPR011042">
    <property type="entry name" value="6-blade_b-propeller_TolB-like"/>
</dbReference>
<name>A0A934Q143_9BURK</name>
<keyword evidence="1" id="KW-0378">Hydrolase</keyword>
<reference evidence="4" key="1">
    <citation type="submission" date="2020-12" db="EMBL/GenBank/DDBJ databases">
        <title>Ramlibacter sp. nov., isolated from a freshwater alga, Cryptomonas.</title>
        <authorList>
            <person name="Kim H.M."/>
            <person name="Jeon C.O."/>
        </authorList>
    </citation>
    <scope>NUCLEOTIDE SEQUENCE</scope>
    <source>
        <strain evidence="4">CrO1</strain>
    </source>
</reference>
<evidence type="ECO:0000256" key="2">
    <source>
        <dbReference type="SAM" id="SignalP"/>
    </source>
</evidence>
<dbReference type="Pfam" id="PF00326">
    <property type="entry name" value="Peptidase_S9"/>
    <property type="match status" value="1"/>
</dbReference>
<dbReference type="PANTHER" id="PTHR42776:SF27">
    <property type="entry name" value="DIPEPTIDYL PEPTIDASE FAMILY MEMBER 6"/>
    <property type="match status" value="1"/>
</dbReference>
<dbReference type="InterPro" id="IPR029058">
    <property type="entry name" value="AB_hydrolase_fold"/>
</dbReference>
<dbReference type="Gene3D" id="3.40.50.1820">
    <property type="entry name" value="alpha/beta hydrolase"/>
    <property type="match status" value="1"/>
</dbReference>
<evidence type="ECO:0000259" key="3">
    <source>
        <dbReference type="Pfam" id="PF00326"/>
    </source>
</evidence>
<feature type="signal peptide" evidence="2">
    <location>
        <begin position="1"/>
        <end position="25"/>
    </location>
</feature>
<dbReference type="InterPro" id="IPR011044">
    <property type="entry name" value="Quino_amine_DH_bsu"/>
</dbReference>
<dbReference type="SUPFAM" id="SSF53474">
    <property type="entry name" value="alpha/beta-Hydrolases"/>
    <property type="match status" value="1"/>
</dbReference>
<dbReference type="SUPFAM" id="SSF50969">
    <property type="entry name" value="YVTN repeat-like/Quinoprotein amine dehydrogenase"/>
    <property type="match status" value="1"/>
</dbReference>